<dbReference type="PANTHER" id="PTHR21716">
    <property type="entry name" value="TRANSMEMBRANE PROTEIN"/>
    <property type="match status" value="1"/>
</dbReference>
<evidence type="ECO:0000256" key="1">
    <source>
        <dbReference type="ARBA" id="ARBA00004141"/>
    </source>
</evidence>
<evidence type="ECO:0000313" key="7">
    <source>
        <dbReference type="EMBL" id="PRH89651.1"/>
    </source>
</evidence>
<name>A0A2S9QJY8_9HYPH</name>
<keyword evidence="8" id="KW-1185">Reference proteome</keyword>
<evidence type="ECO:0000256" key="6">
    <source>
        <dbReference type="SAM" id="Phobius"/>
    </source>
</evidence>
<feature type="transmembrane region" description="Helical" evidence="6">
    <location>
        <begin position="305"/>
        <end position="321"/>
    </location>
</feature>
<sequence length="381" mass="40661">MDVSKNSVSKEIDHASPQTRCSSGELAAASPHPLISPAILARGLLLLVLAAAIYFFHGFLVPVLAALVIAFASWPIYRKLRAALGGRDTLSAAFAIILILAFLIVPIVLAGSYASNEIRDSYAWLMQINRDGAAAPVQLRTVPFAGAWIEEQWNRYLGHPGGIGEVVQLLSGDNIGNVYRGVLAAGAGIFGFALNILFMMIALLFLYRDGDRLVAKVETIGHHLFPQRWKRVSRVIPATIASTVTGMTLIAFGEGIVLGVAYWFAGAPSPATLGVITGIMALIPGGAPLCFTLVSIYLTVSGSPVAGVALLSWGSIELFVVDKTIRPKLVGGPIELPFLPTFFGLVGGIKTMGFLGLFLGPVLMALLFAIWREWTSSMERS</sequence>
<feature type="transmembrane region" description="Helical" evidence="6">
    <location>
        <begin position="182"/>
        <end position="207"/>
    </location>
</feature>
<dbReference type="GO" id="GO:0016020">
    <property type="term" value="C:membrane"/>
    <property type="evidence" value="ECO:0007669"/>
    <property type="project" value="UniProtKB-SubCell"/>
</dbReference>
<comment type="subcellular location">
    <subcellularLocation>
        <location evidence="1">Membrane</location>
        <topology evidence="1">Multi-pass membrane protein</topology>
    </subcellularLocation>
</comment>
<dbReference type="AlphaFoldDB" id="A0A2S9QJY8"/>
<evidence type="ECO:0000256" key="3">
    <source>
        <dbReference type="ARBA" id="ARBA00022692"/>
    </source>
</evidence>
<dbReference type="RefSeq" id="WP_105860614.1">
    <property type="nucleotide sequence ID" value="NZ_PUEJ01000001.1"/>
</dbReference>
<comment type="caution">
    <text evidence="7">The sequence shown here is derived from an EMBL/GenBank/DDBJ whole genome shotgun (WGS) entry which is preliminary data.</text>
</comment>
<dbReference type="Pfam" id="PF01594">
    <property type="entry name" value="AI-2E_transport"/>
    <property type="match status" value="1"/>
</dbReference>
<organism evidence="7 8">
    <name type="scientific">Labrys okinawensis</name>
    <dbReference type="NCBI Taxonomy" id="346911"/>
    <lineage>
        <taxon>Bacteria</taxon>
        <taxon>Pseudomonadati</taxon>
        <taxon>Pseudomonadota</taxon>
        <taxon>Alphaproteobacteria</taxon>
        <taxon>Hyphomicrobiales</taxon>
        <taxon>Xanthobacteraceae</taxon>
        <taxon>Labrys</taxon>
    </lineage>
</organism>
<dbReference type="Proteomes" id="UP000237682">
    <property type="component" value="Unassembled WGS sequence"/>
</dbReference>
<comment type="similarity">
    <text evidence="2">Belongs to the autoinducer-2 exporter (AI-2E) (TC 2.A.86) family.</text>
</comment>
<feature type="transmembrane region" description="Helical" evidence="6">
    <location>
        <begin position="89"/>
        <end position="114"/>
    </location>
</feature>
<feature type="transmembrane region" description="Helical" evidence="6">
    <location>
        <begin position="235"/>
        <end position="265"/>
    </location>
</feature>
<evidence type="ECO:0000256" key="5">
    <source>
        <dbReference type="ARBA" id="ARBA00023136"/>
    </source>
</evidence>
<dbReference type="OrthoDB" id="106838at2"/>
<evidence type="ECO:0000256" key="4">
    <source>
        <dbReference type="ARBA" id="ARBA00022989"/>
    </source>
</evidence>
<accession>A0A2S9QJY8</accession>
<proteinExistence type="inferred from homology"/>
<keyword evidence="4 6" id="KW-1133">Transmembrane helix</keyword>
<dbReference type="InterPro" id="IPR002549">
    <property type="entry name" value="AI-2E-like"/>
</dbReference>
<keyword evidence="5 6" id="KW-0472">Membrane</keyword>
<reference evidence="7 8" key="1">
    <citation type="submission" date="2018-02" db="EMBL/GenBank/DDBJ databases">
        <title>Whole genome sequencing of endophytic bacterium.</title>
        <authorList>
            <person name="Eedara R."/>
            <person name="Podile A.R."/>
        </authorList>
    </citation>
    <scope>NUCLEOTIDE SEQUENCE [LARGE SCALE GENOMIC DNA]</scope>
    <source>
        <strain evidence="7 8">RP1T</strain>
    </source>
</reference>
<feature type="transmembrane region" description="Helical" evidence="6">
    <location>
        <begin position="341"/>
        <end position="371"/>
    </location>
</feature>
<evidence type="ECO:0000313" key="8">
    <source>
        <dbReference type="Proteomes" id="UP000237682"/>
    </source>
</evidence>
<keyword evidence="3 6" id="KW-0812">Transmembrane</keyword>
<feature type="transmembrane region" description="Helical" evidence="6">
    <location>
        <begin position="271"/>
        <end position="298"/>
    </location>
</feature>
<gene>
    <name evidence="7" type="ORF">C5L14_03570</name>
</gene>
<dbReference type="PANTHER" id="PTHR21716:SF61">
    <property type="entry name" value="BLR8064 PROTEIN"/>
    <property type="match status" value="1"/>
</dbReference>
<dbReference type="EMBL" id="PUEJ01000001">
    <property type="protein sequence ID" value="PRH89651.1"/>
    <property type="molecule type" value="Genomic_DNA"/>
</dbReference>
<protein>
    <submittedName>
        <fullName evidence="7">AI-2E family transporter</fullName>
    </submittedName>
</protein>
<evidence type="ECO:0000256" key="2">
    <source>
        <dbReference type="ARBA" id="ARBA00009773"/>
    </source>
</evidence>
<feature type="transmembrane region" description="Helical" evidence="6">
    <location>
        <begin position="44"/>
        <end position="77"/>
    </location>
</feature>